<evidence type="ECO:0000313" key="2">
    <source>
        <dbReference type="EMBL" id="PYI55410.1"/>
    </source>
</evidence>
<dbReference type="EMBL" id="QJVJ01000003">
    <property type="protein sequence ID" value="PYI55410.1"/>
    <property type="molecule type" value="Genomic_DNA"/>
</dbReference>
<dbReference type="AlphaFoldDB" id="A0A2V5KKT0"/>
<accession>A0A2V5KKT0</accession>
<sequence length="84" mass="9718">MPRTSAVIVGGEILHKRKKRRNPAKTRVQPHFIFCKRGLSSNNKCMRKTFSRRQPVDDHRRRSDGQGVVGQLAARKRDGIRRVI</sequence>
<organism evidence="2 3">
    <name type="scientific">Paenibacillus flagellatus</name>
    <dbReference type="NCBI Taxonomy" id="2211139"/>
    <lineage>
        <taxon>Bacteria</taxon>
        <taxon>Bacillati</taxon>
        <taxon>Bacillota</taxon>
        <taxon>Bacilli</taxon>
        <taxon>Bacillales</taxon>
        <taxon>Paenibacillaceae</taxon>
        <taxon>Paenibacillus</taxon>
    </lineage>
</organism>
<name>A0A2V5KKT0_9BACL</name>
<proteinExistence type="predicted"/>
<evidence type="ECO:0000256" key="1">
    <source>
        <dbReference type="SAM" id="MobiDB-lite"/>
    </source>
</evidence>
<dbReference type="Proteomes" id="UP000247476">
    <property type="component" value="Unassembled WGS sequence"/>
</dbReference>
<feature type="region of interest" description="Disordered" evidence="1">
    <location>
        <begin position="51"/>
        <end position="84"/>
    </location>
</feature>
<comment type="caution">
    <text evidence="2">The sequence shown here is derived from an EMBL/GenBank/DDBJ whole genome shotgun (WGS) entry which is preliminary data.</text>
</comment>
<feature type="compositionally biased region" description="Basic and acidic residues" evidence="1">
    <location>
        <begin position="54"/>
        <end position="64"/>
    </location>
</feature>
<evidence type="ECO:0000313" key="3">
    <source>
        <dbReference type="Proteomes" id="UP000247476"/>
    </source>
</evidence>
<keyword evidence="3" id="KW-1185">Reference proteome</keyword>
<feature type="compositionally biased region" description="Basic and acidic residues" evidence="1">
    <location>
        <begin position="75"/>
        <end position="84"/>
    </location>
</feature>
<reference evidence="2 3" key="1">
    <citation type="submission" date="2018-05" db="EMBL/GenBank/DDBJ databases">
        <title>Paenibacillus flagellatus sp. nov., isolated from selenium mineral soil.</title>
        <authorList>
            <person name="Dai X."/>
        </authorList>
    </citation>
    <scope>NUCLEOTIDE SEQUENCE [LARGE SCALE GENOMIC DNA]</scope>
    <source>
        <strain evidence="2 3">DXL2</strain>
    </source>
</reference>
<protein>
    <submittedName>
        <fullName evidence="2">Uncharacterized protein</fullName>
    </submittedName>
</protein>
<gene>
    <name evidence="2" type="ORF">DLM86_06640</name>
</gene>